<evidence type="ECO:0000313" key="1">
    <source>
        <dbReference type="EMBL" id="PKV76235.1"/>
    </source>
</evidence>
<reference evidence="1 2" key="1">
    <citation type="submission" date="2017-12" db="EMBL/GenBank/DDBJ databases">
        <title>Genomic Encyclopedia of Type Strains, Phase III (KMG-III): the genomes of soil and plant-associated and newly described type strains.</title>
        <authorList>
            <person name="Whitman W."/>
        </authorList>
    </citation>
    <scope>NUCLEOTIDE SEQUENCE [LARGE SCALE GENOMIC DNA]</scope>
    <source>
        <strain evidence="1 2">LP43</strain>
    </source>
</reference>
<organism evidence="1 2">
    <name type="scientific">Pontibacter ramchanderi</name>
    <dbReference type="NCBI Taxonomy" id="1179743"/>
    <lineage>
        <taxon>Bacteria</taxon>
        <taxon>Pseudomonadati</taxon>
        <taxon>Bacteroidota</taxon>
        <taxon>Cytophagia</taxon>
        <taxon>Cytophagales</taxon>
        <taxon>Hymenobacteraceae</taxon>
        <taxon>Pontibacter</taxon>
    </lineage>
</organism>
<comment type="caution">
    <text evidence="1">The sequence shown here is derived from an EMBL/GenBank/DDBJ whole genome shotgun (WGS) entry which is preliminary data.</text>
</comment>
<name>A0A2N3V3L9_9BACT</name>
<proteinExistence type="predicted"/>
<keyword evidence="2" id="KW-1185">Reference proteome</keyword>
<dbReference type="AlphaFoldDB" id="A0A2N3V3L9"/>
<dbReference type="Proteomes" id="UP000233782">
    <property type="component" value="Unassembled WGS sequence"/>
</dbReference>
<protein>
    <submittedName>
        <fullName evidence="1">Uncharacterized protein</fullName>
    </submittedName>
</protein>
<sequence length="58" mass="6549">MQSFGSSNGGQFSKKPYIKKGIFMKEVTISAKYRKLNFNNTLFNHLFTSQLDATAQIA</sequence>
<evidence type="ECO:0000313" key="2">
    <source>
        <dbReference type="Proteomes" id="UP000233782"/>
    </source>
</evidence>
<gene>
    <name evidence="1" type="ORF">BD749_1185</name>
</gene>
<dbReference type="EMBL" id="PJMU01000001">
    <property type="protein sequence ID" value="PKV76235.1"/>
    <property type="molecule type" value="Genomic_DNA"/>
</dbReference>
<accession>A0A2N3V3L9</accession>